<dbReference type="Gene3D" id="2.40.50.140">
    <property type="entry name" value="Nucleic acid-binding proteins"/>
    <property type="match status" value="1"/>
</dbReference>
<comment type="caution">
    <text evidence="11">The sequence shown here is derived from an EMBL/GenBank/DDBJ whole genome shotgun (WGS) entry which is preliminary data.</text>
</comment>
<dbReference type="Pfam" id="PF07733">
    <property type="entry name" value="DNA_pol3_alpha"/>
    <property type="match status" value="1"/>
</dbReference>
<dbReference type="InterPro" id="IPR012340">
    <property type="entry name" value="NA-bd_OB-fold"/>
</dbReference>
<dbReference type="InterPro" id="IPR004805">
    <property type="entry name" value="DnaE2/DnaE/PolC"/>
</dbReference>
<dbReference type="Gene3D" id="1.10.150.870">
    <property type="match status" value="1"/>
</dbReference>
<keyword evidence="5" id="KW-0548">Nucleotidyltransferase</keyword>
<organism evidence="11 12">
    <name type="scientific">Candidatus Doudnabacteria bacterium CG10_big_fil_rev_8_21_14_0_10_41_10</name>
    <dbReference type="NCBI Taxonomy" id="1974551"/>
    <lineage>
        <taxon>Bacteria</taxon>
        <taxon>Candidatus Doudnaibacteriota</taxon>
    </lineage>
</organism>
<dbReference type="Pfam" id="PF02811">
    <property type="entry name" value="PHP"/>
    <property type="match status" value="1"/>
</dbReference>
<dbReference type="PANTHER" id="PTHR32294">
    <property type="entry name" value="DNA POLYMERASE III SUBUNIT ALPHA"/>
    <property type="match status" value="1"/>
</dbReference>
<dbReference type="NCBIfam" id="NF005298">
    <property type="entry name" value="PRK06826.1"/>
    <property type="match status" value="1"/>
</dbReference>
<dbReference type="NCBIfam" id="TIGR00594">
    <property type="entry name" value="polc"/>
    <property type="match status" value="1"/>
</dbReference>
<evidence type="ECO:0000256" key="5">
    <source>
        <dbReference type="ARBA" id="ARBA00022695"/>
    </source>
</evidence>
<evidence type="ECO:0000256" key="8">
    <source>
        <dbReference type="ARBA" id="ARBA00049244"/>
    </source>
</evidence>
<dbReference type="Gene3D" id="3.20.20.140">
    <property type="entry name" value="Metal-dependent hydrolases"/>
    <property type="match status" value="1"/>
</dbReference>
<dbReference type="CDD" id="cd04485">
    <property type="entry name" value="DnaE_OBF"/>
    <property type="match status" value="1"/>
</dbReference>
<dbReference type="EMBL" id="PFAJ01000052">
    <property type="protein sequence ID" value="PIR96952.1"/>
    <property type="molecule type" value="Genomic_DNA"/>
</dbReference>
<dbReference type="InterPro" id="IPR041931">
    <property type="entry name" value="DNA_pol3_alpha_thumb_dom"/>
</dbReference>
<evidence type="ECO:0000256" key="4">
    <source>
        <dbReference type="ARBA" id="ARBA00022679"/>
    </source>
</evidence>
<dbReference type="Pfam" id="PF01336">
    <property type="entry name" value="tRNA_anti-codon"/>
    <property type="match status" value="1"/>
</dbReference>
<dbReference type="GO" id="GO:0006260">
    <property type="term" value="P:DNA replication"/>
    <property type="evidence" value="ECO:0007669"/>
    <property type="project" value="UniProtKB-KW"/>
</dbReference>
<evidence type="ECO:0000259" key="10">
    <source>
        <dbReference type="SMART" id="SM00481"/>
    </source>
</evidence>
<dbReference type="EC" id="2.7.7.7" evidence="2"/>
<dbReference type="InterPro" id="IPR016195">
    <property type="entry name" value="Pol/histidinol_Pase-like"/>
</dbReference>
<keyword evidence="7" id="KW-0239">DNA-directed DNA polymerase</keyword>
<evidence type="ECO:0000256" key="2">
    <source>
        <dbReference type="ARBA" id="ARBA00012417"/>
    </source>
</evidence>
<evidence type="ECO:0000256" key="1">
    <source>
        <dbReference type="ARBA" id="ARBA00004496"/>
    </source>
</evidence>
<dbReference type="PANTHER" id="PTHR32294:SF0">
    <property type="entry name" value="DNA POLYMERASE III SUBUNIT ALPHA"/>
    <property type="match status" value="1"/>
</dbReference>
<dbReference type="InterPro" id="IPR004013">
    <property type="entry name" value="PHP_dom"/>
</dbReference>
<feature type="domain" description="Polymerase/histidinol phosphatase N-terminal" evidence="10">
    <location>
        <begin position="6"/>
        <end position="73"/>
    </location>
</feature>
<keyword evidence="4" id="KW-0808">Transferase</keyword>
<dbReference type="InterPro" id="IPR040982">
    <property type="entry name" value="DNA_pol3_finger"/>
</dbReference>
<evidence type="ECO:0000313" key="11">
    <source>
        <dbReference type="EMBL" id="PIR96952.1"/>
    </source>
</evidence>
<dbReference type="InterPro" id="IPR004365">
    <property type="entry name" value="NA-bd_OB_tRNA"/>
</dbReference>
<protein>
    <recommendedName>
        <fullName evidence="3">DNA polymerase III subunit alpha</fullName>
        <ecNumber evidence="2">2.7.7.7</ecNumber>
    </recommendedName>
</protein>
<evidence type="ECO:0000256" key="7">
    <source>
        <dbReference type="ARBA" id="ARBA00022932"/>
    </source>
</evidence>
<dbReference type="GO" id="GO:0003887">
    <property type="term" value="F:DNA-directed DNA polymerase activity"/>
    <property type="evidence" value="ECO:0007669"/>
    <property type="project" value="UniProtKB-KW"/>
</dbReference>
<gene>
    <name evidence="11" type="ORF">COT91_03935</name>
</gene>
<dbReference type="GO" id="GO:0005737">
    <property type="term" value="C:cytoplasm"/>
    <property type="evidence" value="ECO:0007669"/>
    <property type="project" value="UniProtKB-SubCell"/>
</dbReference>
<name>A0A2H0VCX7_9BACT</name>
<dbReference type="Gene3D" id="1.10.10.1600">
    <property type="entry name" value="Bacterial DNA polymerase III alpha subunit, thumb domain"/>
    <property type="match status" value="1"/>
</dbReference>
<dbReference type="InterPro" id="IPR011708">
    <property type="entry name" value="DNA_pol3_alpha_NTPase_dom"/>
</dbReference>
<evidence type="ECO:0000256" key="6">
    <source>
        <dbReference type="ARBA" id="ARBA00022705"/>
    </source>
</evidence>
<accession>A0A2H0VCX7</accession>
<dbReference type="Pfam" id="PF17657">
    <property type="entry name" value="DNA_pol3_finger"/>
    <property type="match status" value="1"/>
</dbReference>
<evidence type="ECO:0000256" key="3">
    <source>
        <dbReference type="ARBA" id="ARBA00019114"/>
    </source>
</evidence>
<dbReference type="Proteomes" id="UP000230557">
    <property type="component" value="Unassembled WGS sequence"/>
</dbReference>
<dbReference type="SUPFAM" id="SSF89550">
    <property type="entry name" value="PHP domain-like"/>
    <property type="match status" value="1"/>
</dbReference>
<reference evidence="12" key="1">
    <citation type="submission" date="2017-09" db="EMBL/GenBank/DDBJ databases">
        <title>Depth-based differentiation of microbial function through sediment-hosted aquifers and enrichment of novel symbionts in the deep terrestrial subsurface.</title>
        <authorList>
            <person name="Probst A.J."/>
            <person name="Ladd B."/>
            <person name="Jarett J.K."/>
            <person name="Geller-Mcgrath D.E."/>
            <person name="Sieber C.M.K."/>
            <person name="Emerson J.B."/>
            <person name="Anantharaman K."/>
            <person name="Thomas B.C."/>
            <person name="Malmstrom R."/>
            <person name="Stieglmeier M."/>
            <person name="Klingl A."/>
            <person name="Woyke T."/>
            <person name="Ryan C.M."/>
            <person name="Banfield J.F."/>
        </authorList>
    </citation>
    <scope>NUCLEOTIDE SEQUENCE [LARGE SCALE GENOMIC DNA]</scope>
</reference>
<dbReference type="InterPro" id="IPR029460">
    <property type="entry name" value="DNAPol_HHH"/>
</dbReference>
<dbReference type="SMART" id="SM00481">
    <property type="entry name" value="POLIIIAc"/>
    <property type="match status" value="1"/>
</dbReference>
<dbReference type="GO" id="GO:0008408">
    <property type="term" value="F:3'-5' exonuclease activity"/>
    <property type="evidence" value="ECO:0007669"/>
    <property type="project" value="InterPro"/>
</dbReference>
<sequence length="1180" mass="132691">MSHMFTHLHNHSHFSLLDGLPKIDSLVMNAKKKGFAALALTDHGTMYGAIEFYKKCKAEGIKPIIGMEAYVAPQGRLVKEGRMSDRPYHLILLSKNFVGYKNLMRLSSVAHIEGFYYKPRIDWEILKKYKEGLIILSGCVSSELSKTVLSDKKEIALQIASQYKKEFGEDYYIEIQRQPIIEDQEFERKRKNLNSGLVEISKKLSIPLVATADCHYLEPHDADAQDLMVCIETGKTVQDTDRLDMRGTDLSLKTEAEMNDLFSDLPEALENTGKVADKVNIEIPLRNWAFPHFPIPKDVTYEDYLHKKTEEGLIKAYRKSRFELEADHPEVLERLEYELNVICKKGYAPYFLIVADAINWARSQGIVTTTRGSAAGSLVSYALGIITINPLKYDLPFERFLNMERPLPPDIDMDFADNRREEVIDYVSQKYGRDKVAQIVTFGTMQARAAIRDVGRALAVPYSKCDKIAKLIPFGKQGFQMTIEKALKIAPELKTIYDQDPETKKIIDLAKKLEGAARHASIHAAGVVISPTPLTDFTPLRMDTETKIITTQYDMYSVEETGLVKMDFLGIRNLSILGNAIQLVKKIKRIEIDLTNIPLNDKKTFEMLAEGQTIGLFQLGGSGMTKYLKDLKPSRVEDIMAMVALYRPGPMESIPEFIRRKHDPKLISYLDPRLKDILSASYGVLTYQEDVLLIAIKIAGYTWAEADKLRKAMGKKIPAQIAQQKEKFIDGCMSNGLSSVKTLKLWSLIEPFAAYGFGKAHAASYGIVAYQTAYMKANYPVEYMAALMTAESANLETIAEAVTECRHMGISVLPPDVNESFNSFTVIDEHNIRFGLGAVKNLGSDVITKIITERRNGGKFSDLSDFVTRTFTKNFNKKSWEALTKSGALDAYGDRNVLLANTEKVLNLIRSHHKELSTSQNSLFGASQNNGIKIILEEAEPASQKEKLTWEKELLGLYVTAHPLDEFKNTLEKLGNPLSKIKQDLRERRVRFGGIITKIKTIITKKGDQMAFAEIEDFSGSVELVVFPSVFSEYRMILEPDKIVKVSGKVSDKDGEVKILADKFEPLDLPLLERGGIEGGTDSPSPTWEKVSRRKVGTDEATNPANEGVSVAKRILLPIPDNADPMIFRKLKTIFEKFPGDVRVDLDVPSPHGPQKPIVTEFRIDPSDEFKVEVKKILSR</sequence>
<comment type="catalytic activity">
    <reaction evidence="8">
        <text>DNA(n) + a 2'-deoxyribonucleoside 5'-triphosphate = DNA(n+1) + diphosphate</text>
        <dbReference type="Rhea" id="RHEA:22508"/>
        <dbReference type="Rhea" id="RHEA-COMP:17339"/>
        <dbReference type="Rhea" id="RHEA-COMP:17340"/>
        <dbReference type="ChEBI" id="CHEBI:33019"/>
        <dbReference type="ChEBI" id="CHEBI:61560"/>
        <dbReference type="ChEBI" id="CHEBI:173112"/>
        <dbReference type="EC" id="2.7.7.7"/>
    </reaction>
</comment>
<evidence type="ECO:0000256" key="9">
    <source>
        <dbReference type="SAM" id="MobiDB-lite"/>
    </source>
</evidence>
<proteinExistence type="predicted"/>
<dbReference type="Pfam" id="PF14579">
    <property type="entry name" value="HHH_6"/>
    <property type="match status" value="1"/>
</dbReference>
<dbReference type="InterPro" id="IPR003141">
    <property type="entry name" value="Pol/His_phosphatase_N"/>
</dbReference>
<keyword evidence="6" id="KW-0235">DNA replication</keyword>
<dbReference type="NCBIfam" id="NF004226">
    <property type="entry name" value="PRK05673.1"/>
    <property type="match status" value="1"/>
</dbReference>
<dbReference type="AlphaFoldDB" id="A0A2H0VCX7"/>
<feature type="region of interest" description="Disordered" evidence="9">
    <location>
        <begin position="1075"/>
        <end position="1104"/>
    </location>
</feature>
<comment type="subcellular location">
    <subcellularLocation>
        <location evidence="1">Cytoplasm</location>
    </subcellularLocation>
</comment>
<dbReference type="CDD" id="cd12113">
    <property type="entry name" value="PHP_PolIIIA_DnaE3"/>
    <property type="match status" value="1"/>
</dbReference>
<dbReference type="GO" id="GO:0003676">
    <property type="term" value="F:nucleic acid binding"/>
    <property type="evidence" value="ECO:0007669"/>
    <property type="project" value="InterPro"/>
</dbReference>
<evidence type="ECO:0000313" key="12">
    <source>
        <dbReference type="Proteomes" id="UP000230557"/>
    </source>
</evidence>